<dbReference type="AlphaFoldDB" id="D1ZZJ3"/>
<dbReference type="EMBL" id="KQ971338">
    <property type="protein sequence ID" value="EFA01843.1"/>
    <property type="molecule type" value="Genomic_DNA"/>
</dbReference>
<dbReference type="InParanoid" id="D1ZZJ3"/>
<gene>
    <name evidence="1" type="primary">GLEAN_07445</name>
    <name evidence="1" type="ORF">TcasGA2_TC007445</name>
</gene>
<proteinExistence type="predicted"/>
<protein>
    <submittedName>
        <fullName evidence="1">Uncharacterized protein</fullName>
    </submittedName>
</protein>
<dbReference type="Proteomes" id="UP000007266">
    <property type="component" value="Linkage group 4"/>
</dbReference>
<reference evidence="1 2" key="1">
    <citation type="journal article" date="2008" name="Nature">
        <title>The genome of the model beetle and pest Tribolium castaneum.</title>
        <authorList>
            <consortium name="Tribolium Genome Sequencing Consortium"/>
            <person name="Richards S."/>
            <person name="Gibbs R.A."/>
            <person name="Weinstock G.M."/>
            <person name="Brown S.J."/>
            <person name="Denell R."/>
            <person name="Beeman R.W."/>
            <person name="Gibbs R."/>
            <person name="Beeman R.W."/>
            <person name="Brown S.J."/>
            <person name="Bucher G."/>
            <person name="Friedrich M."/>
            <person name="Grimmelikhuijzen C.J."/>
            <person name="Klingler M."/>
            <person name="Lorenzen M."/>
            <person name="Richards S."/>
            <person name="Roth S."/>
            <person name="Schroder R."/>
            <person name="Tautz D."/>
            <person name="Zdobnov E.M."/>
            <person name="Muzny D."/>
            <person name="Gibbs R.A."/>
            <person name="Weinstock G.M."/>
            <person name="Attaway T."/>
            <person name="Bell S."/>
            <person name="Buhay C.J."/>
            <person name="Chandrabose M.N."/>
            <person name="Chavez D."/>
            <person name="Clerk-Blankenburg K.P."/>
            <person name="Cree A."/>
            <person name="Dao M."/>
            <person name="Davis C."/>
            <person name="Chacko J."/>
            <person name="Dinh H."/>
            <person name="Dugan-Rocha S."/>
            <person name="Fowler G."/>
            <person name="Garner T.T."/>
            <person name="Garnes J."/>
            <person name="Gnirke A."/>
            <person name="Hawes A."/>
            <person name="Hernandez J."/>
            <person name="Hines S."/>
            <person name="Holder M."/>
            <person name="Hume J."/>
            <person name="Jhangiani S.N."/>
            <person name="Joshi V."/>
            <person name="Khan Z.M."/>
            <person name="Jackson L."/>
            <person name="Kovar C."/>
            <person name="Kowis A."/>
            <person name="Lee S."/>
            <person name="Lewis L.R."/>
            <person name="Margolis J."/>
            <person name="Morgan M."/>
            <person name="Nazareth L.V."/>
            <person name="Nguyen N."/>
            <person name="Okwuonu G."/>
            <person name="Parker D."/>
            <person name="Richards S."/>
            <person name="Ruiz S.J."/>
            <person name="Santibanez J."/>
            <person name="Savard J."/>
            <person name="Scherer S.E."/>
            <person name="Schneider B."/>
            <person name="Sodergren E."/>
            <person name="Tautz D."/>
            <person name="Vattahil S."/>
            <person name="Villasana D."/>
            <person name="White C.S."/>
            <person name="Wright R."/>
            <person name="Park Y."/>
            <person name="Beeman R.W."/>
            <person name="Lord J."/>
            <person name="Oppert B."/>
            <person name="Lorenzen M."/>
            <person name="Brown S."/>
            <person name="Wang L."/>
            <person name="Savard J."/>
            <person name="Tautz D."/>
            <person name="Richards S."/>
            <person name="Weinstock G."/>
            <person name="Gibbs R.A."/>
            <person name="Liu Y."/>
            <person name="Worley K."/>
            <person name="Weinstock G."/>
            <person name="Elsik C.G."/>
            <person name="Reese J.T."/>
            <person name="Elhaik E."/>
            <person name="Landan G."/>
            <person name="Graur D."/>
            <person name="Arensburger P."/>
            <person name="Atkinson P."/>
            <person name="Beeman R.W."/>
            <person name="Beidler J."/>
            <person name="Brown S.J."/>
            <person name="Demuth J.P."/>
            <person name="Drury D.W."/>
            <person name="Du Y.Z."/>
            <person name="Fujiwara H."/>
            <person name="Lorenzen M."/>
            <person name="Maselli V."/>
            <person name="Osanai M."/>
            <person name="Park Y."/>
            <person name="Robertson H.M."/>
            <person name="Tu Z."/>
            <person name="Wang J.J."/>
            <person name="Wang S."/>
            <person name="Richards S."/>
            <person name="Song H."/>
            <person name="Zhang L."/>
            <person name="Sodergren E."/>
            <person name="Werner D."/>
            <person name="Stanke M."/>
            <person name="Morgenstern B."/>
            <person name="Solovyev V."/>
            <person name="Kosarev P."/>
            <person name="Brown G."/>
            <person name="Chen H.C."/>
            <person name="Ermolaeva O."/>
            <person name="Hlavina W."/>
            <person name="Kapustin Y."/>
            <person name="Kiryutin B."/>
            <person name="Kitts P."/>
            <person name="Maglott D."/>
            <person name="Pruitt K."/>
            <person name="Sapojnikov V."/>
            <person name="Souvorov A."/>
            <person name="Mackey A.J."/>
            <person name="Waterhouse R.M."/>
            <person name="Wyder S."/>
            <person name="Zdobnov E.M."/>
            <person name="Zdobnov E.M."/>
            <person name="Wyder S."/>
            <person name="Kriventseva E.V."/>
            <person name="Kadowaki T."/>
            <person name="Bork P."/>
            <person name="Aranda M."/>
            <person name="Bao R."/>
            <person name="Beermann A."/>
            <person name="Berns N."/>
            <person name="Bolognesi R."/>
            <person name="Bonneton F."/>
            <person name="Bopp D."/>
            <person name="Brown S.J."/>
            <person name="Bucher G."/>
            <person name="Butts T."/>
            <person name="Chaumot A."/>
            <person name="Denell R.E."/>
            <person name="Ferrier D.E."/>
            <person name="Friedrich M."/>
            <person name="Gordon C.M."/>
            <person name="Jindra M."/>
            <person name="Klingler M."/>
            <person name="Lan Q."/>
            <person name="Lattorff H.M."/>
            <person name="Laudet V."/>
            <person name="von Levetsow C."/>
            <person name="Liu Z."/>
            <person name="Lutz R."/>
            <person name="Lynch J.A."/>
            <person name="da Fonseca R.N."/>
            <person name="Posnien N."/>
            <person name="Reuter R."/>
            <person name="Roth S."/>
            <person name="Savard J."/>
            <person name="Schinko J.B."/>
            <person name="Schmitt C."/>
            <person name="Schoppmeier M."/>
            <person name="Schroder R."/>
            <person name="Shippy T.D."/>
            <person name="Simonnet F."/>
            <person name="Marques-Souza H."/>
            <person name="Tautz D."/>
            <person name="Tomoyasu Y."/>
            <person name="Trauner J."/>
            <person name="Van der Zee M."/>
            <person name="Vervoort M."/>
            <person name="Wittkopp N."/>
            <person name="Wimmer E.A."/>
            <person name="Yang X."/>
            <person name="Jones A.K."/>
            <person name="Sattelle D.B."/>
            <person name="Ebert P.R."/>
            <person name="Nelson D."/>
            <person name="Scott J.G."/>
            <person name="Beeman R.W."/>
            <person name="Muthukrishnan S."/>
            <person name="Kramer K.J."/>
            <person name="Arakane Y."/>
            <person name="Beeman R.W."/>
            <person name="Zhu Q."/>
            <person name="Hogenkamp D."/>
            <person name="Dixit R."/>
            <person name="Oppert B."/>
            <person name="Jiang H."/>
            <person name="Zou Z."/>
            <person name="Marshall J."/>
            <person name="Elpidina E."/>
            <person name="Vinokurov K."/>
            <person name="Oppert C."/>
            <person name="Zou Z."/>
            <person name="Evans J."/>
            <person name="Lu Z."/>
            <person name="Zhao P."/>
            <person name="Sumathipala N."/>
            <person name="Altincicek B."/>
            <person name="Vilcinskas A."/>
            <person name="Williams M."/>
            <person name="Hultmark D."/>
            <person name="Hetru C."/>
            <person name="Jiang H."/>
            <person name="Grimmelikhuijzen C.J."/>
            <person name="Hauser F."/>
            <person name="Cazzamali G."/>
            <person name="Williamson M."/>
            <person name="Park Y."/>
            <person name="Li B."/>
            <person name="Tanaka Y."/>
            <person name="Predel R."/>
            <person name="Neupert S."/>
            <person name="Schachtner J."/>
            <person name="Verleyen P."/>
            <person name="Raible F."/>
            <person name="Bork P."/>
            <person name="Friedrich M."/>
            <person name="Walden K.K."/>
            <person name="Robertson H.M."/>
            <person name="Angeli S."/>
            <person name="Foret S."/>
            <person name="Bucher G."/>
            <person name="Schuetz S."/>
            <person name="Maleszka R."/>
            <person name="Wimmer E.A."/>
            <person name="Beeman R.W."/>
            <person name="Lorenzen M."/>
            <person name="Tomoyasu Y."/>
            <person name="Miller S.C."/>
            <person name="Grossmann D."/>
            <person name="Bucher G."/>
        </authorList>
    </citation>
    <scope>NUCLEOTIDE SEQUENCE [LARGE SCALE GENOMIC DNA]</scope>
    <source>
        <strain evidence="1 2">Georgia GA2</strain>
    </source>
</reference>
<name>D1ZZJ3_TRICA</name>
<sequence length="75" mass="7880">MARCRSEREGGQGEAWACAVGAPSPLLAECPRCRSTEQVRVESPISSEVCPGFAVLRASEGVECGECRAHNMAAA</sequence>
<organism evidence="1 2">
    <name type="scientific">Tribolium castaneum</name>
    <name type="common">Red flour beetle</name>
    <dbReference type="NCBI Taxonomy" id="7070"/>
    <lineage>
        <taxon>Eukaryota</taxon>
        <taxon>Metazoa</taxon>
        <taxon>Ecdysozoa</taxon>
        <taxon>Arthropoda</taxon>
        <taxon>Hexapoda</taxon>
        <taxon>Insecta</taxon>
        <taxon>Pterygota</taxon>
        <taxon>Neoptera</taxon>
        <taxon>Endopterygota</taxon>
        <taxon>Coleoptera</taxon>
        <taxon>Polyphaga</taxon>
        <taxon>Cucujiformia</taxon>
        <taxon>Tenebrionidae</taxon>
        <taxon>Tenebrionidae incertae sedis</taxon>
        <taxon>Tribolium</taxon>
    </lineage>
</organism>
<evidence type="ECO:0000313" key="2">
    <source>
        <dbReference type="Proteomes" id="UP000007266"/>
    </source>
</evidence>
<evidence type="ECO:0000313" key="1">
    <source>
        <dbReference type="EMBL" id="EFA01843.1"/>
    </source>
</evidence>
<dbReference type="HOGENOM" id="CLU_2674297_0_0_1"/>
<keyword evidence="2" id="KW-1185">Reference proteome</keyword>
<accession>D1ZZJ3</accession>
<reference evidence="1 2" key="2">
    <citation type="journal article" date="2010" name="Nucleic Acids Res.">
        <title>BeetleBase in 2010: revisions to provide comprehensive genomic information for Tribolium castaneum.</title>
        <authorList>
            <person name="Kim H.S."/>
            <person name="Murphy T."/>
            <person name="Xia J."/>
            <person name="Caragea D."/>
            <person name="Park Y."/>
            <person name="Beeman R.W."/>
            <person name="Lorenzen M.D."/>
            <person name="Butcher S."/>
            <person name="Manak J.R."/>
            <person name="Brown S.J."/>
        </authorList>
    </citation>
    <scope>GENOME REANNOTATION</scope>
    <source>
        <strain evidence="1 2">Georgia GA2</strain>
    </source>
</reference>